<name>A0A4C2E5Y2_9SACH</name>
<keyword evidence="2" id="KW-1185">Reference proteome</keyword>
<dbReference type="EMBL" id="BIMX01000006">
    <property type="protein sequence ID" value="GCE98726.1"/>
    <property type="molecule type" value="Genomic_DNA"/>
</dbReference>
<organism evidence="1 2">
    <name type="scientific">Zygosaccharomyces mellis</name>
    <dbReference type="NCBI Taxonomy" id="42258"/>
    <lineage>
        <taxon>Eukaryota</taxon>
        <taxon>Fungi</taxon>
        <taxon>Dikarya</taxon>
        <taxon>Ascomycota</taxon>
        <taxon>Saccharomycotina</taxon>
        <taxon>Saccharomycetes</taxon>
        <taxon>Saccharomycetales</taxon>
        <taxon>Saccharomycetaceae</taxon>
        <taxon>Zygosaccharomyces</taxon>
    </lineage>
</organism>
<dbReference type="Gene3D" id="3.40.30.10">
    <property type="entry name" value="Glutaredoxin"/>
    <property type="match status" value="1"/>
</dbReference>
<dbReference type="InterPro" id="IPR007849">
    <property type="entry name" value="ATP10"/>
</dbReference>
<dbReference type="GO" id="GO:0033615">
    <property type="term" value="P:mitochondrial proton-transporting ATP synthase complex assembly"/>
    <property type="evidence" value="ECO:0007669"/>
    <property type="project" value="TreeGrafter"/>
</dbReference>
<comment type="caution">
    <text evidence="1">The sequence shown here is derived from an EMBL/GenBank/DDBJ whole genome shotgun (WGS) entry which is preliminary data.</text>
</comment>
<dbReference type="PANTHER" id="PTHR28106">
    <property type="entry name" value="MITOCHONDRIAL ATPASE COMPLEX SUBUNIT ATP10"/>
    <property type="match status" value="1"/>
</dbReference>
<dbReference type="GO" id="GO:0005743">
    <property type="term" value="C:mitochondrial inner membrane"/>
    <property type="evidence" value="ECO:0007669"/>
    <property type="project" value="TreeGrafter"/>
</dbReference>
<accession>A0A4C2E5Y2</accession>
<dbReference type="PANTHER" id="PTHR28106:SF1">
    <property type="entry name" value="MITOCHONDRIAL ATPASE COMPLEX SUBUNIT ATP10"/>
    <property type="match status" value="1"/>
</dbReference>
<dbReference type="Proteomes" id="UP000301737">
    <property type="component" value="Unassembled WGS sequence"/>
</dbReference>
<dbReference type="AlphaFoldDB" id="A0A4C2E5Y2"/>
<protein>
    <submittedName>
        <fullName evidence="1">Mitochondrial ATPase complex subunit atp10</fullName>
    </submittedName>
</protein>
<gene>
    <name evidence="1" type="primary">ATP10</name>
    <name evidence="1" type="ORF">ZYGM_003515</name>
</gene>
<dbReference type="Pfam" id="PF05176">
    <property type="entry name" value="ATP-synt_10"/>
    <property type="match status" value="1"/>
</dbReference>
<proteinExistence type="predicted"/>
<evidence type="ECO:0000313" key="2">
    <source>
        <dbReference type="Proteomes" id="UP000301737"/>
    </source>
</evidence>
<dbReference type="OrthoDB" id="17089at2759"/>
<sequence>MRSIINGIRFFSTQSTRGFFKKFYQDVVDVAPKEFKLEELRRPIGLIQPPSKDTVYPRGNSFRDLFNKEKTDKRSKELGVEFSKSGMYDIHIFRKTNGKLFISPPSYWRFEKSLYFPHFTGFSLKGDLLALEDTLRGKVSVVRLFSSKVGDDLCKQYLQNEELKLNYLDPSASRSLHSKGIQIVDVNFADSRIKYALMKLFIGSLRSSVPVHRHSHYLLADREQLPFSIRETLQINNVFTGFTIVVDPALKIRWMASGGATSDEFRTLWKCVRRIREESSS</sequence>
<reference evidence="1 2" key="1">
    <citation type="submission" date="2019-01" db="EMBL/GenBank/DDBJ databases">
        <title>Draft Genome Sequencing of Zygosaccharomyces mellis Ca-7.</title>
        <authorList>
            <person name="Shiwa Y."/>
            <person name="Kanesaki Y."/>
            <person name="Ishige T."/>
            <person name="Mura K."/>
            <person name="Hori T."/>
            <person name="Tamura T."/>
        </authorList>
    </citation>
    <scope>NUCLEOTIDE SEQUENCE [LARGE SCALE GENOMIC DNA]</scope>
    <source>
        <strain evidence="1 2">Ca-7</strain>
    </source>
</reference>
<evidence type="ECO:0000313" key="1">
    <source>
        <dbReference type="EMBL" id="GCE98726.1"/>
    </source>
</evidence>